<name>A0A9X0D266_9CNID</name>
<keyword evidence="2" id="KW-0812">Transmembrane</keyword>
<comment type="caution">
    <text evidence="3">The sequence shown here is derived from an EMBL/GenBank/DDBJ whole genome shotgun (WGS) entry which is preliminary data.</text>
</comment>
<evidence type="ECO:0000256" key="2">
    <source>
        <dbReference type="SAM" id="Phobius"/>
    </source>
</evidence>
<dbReference type="InterPro" id="IPR028927">
    <property type="entry name" value="Man-6-P_rcpt"/>
</dbReference>
<evidence type="ECO:0000256" key="1">
    <source>
        <dbReference type="ARBA" id="ARBA00023180"/>
    </source>
</evidence>
<protein>
    <recommendedName>
        <fullName evidence="5">Cation-dependent mannose-6-phosphate receptor</fullName>
    </recommendedName>
</protein>
<dbReference type="OrthoDB" id="5985373at2759"/>
<accession>A0A9X0D266</accession>
<reference evidence="3" key="1">
    <citation type="submission" date="2023-01" db="EMBL/GenBank/DDBJ databases">
        <title>Genome assembly of the deep-sea coral Lophelia pertusa.</title>
        <authorList>
            <person name="Herrera S."/>
            <person name="Cordes E."/>
        </authorList>
    </citation>
    <scope>NUCLEOTIDE SEQUENCE</scope>
    <source>
        <strain evidence="3">USNM1676648</strain>
        <tissue evidence="3">Polyp</tissue>
    </source>
</reference>
<keyword evidence="2" id="KW-1133">Transmembrane helix</keyword>
<dbReference type="Proteomes" id="UP001163046">
    <property type="component" value="Unassembled WGS sequence"/>
</dbReference>
<feature type="transmembrane region" description="Helical" evidence="2">
    <location>
        <begin position="62"/>
        <end position="86"/>
    </location>
</feature>
<sequence length="139" mass="15132">MCFDIYRKAAIGDSVFTVALQCNETVEGQVDAMTIATNKYGTVLHSKYACPSPPSSGTSTGLSIGSILVITFSCIIIVYIMCGILLNKYARQVEGKEVFPNYSFWADFPYLIKDGCVFTFECLGRLCGKDSSRGGYASI</sequence>
<evidence type="ECO:0000313" key="4">
    <source>
        <dbReference type="Proteomes" id="UP001163046"/>
    </source>
</evidence>
<organism evidence="3 4">
    <name type="scientific">Desmophyllum pertusum</name>
    <dbReference type="NCBI Taxonomy" id="174260"/>
    <lineage>
        <taxon>Eukaryota</taxon>
        <taxon>Metazoa</taxon>
        <taxon>Cnidaria</taxon>
        <taxon>Anthozoa</taxon>
        <taxon>Hexacorallia</taxon>
        <taxon>Scleractinia</taxon>
        <taxon>Caryophylliina</taxon>
        <taxon>Caryophylliidae</taxon>
        <taxon>Desmophyllum</taxon>
    </lineage>
</organism>
<keyword evidence="1" id="KW-0325">Glycoprotein</keyword>
<dbReference type="Pfam" id="PF02157">
    <property type="entry name" value="Man-6-P_recep"/>
    <property type="match status" value="1"/>
</dbReference>
<dbReference type="PANTHER" id="PTHR15071">
    <property type="entry name" value="MANNOSE-6-PHOSPHATE RECEPTOR FAMILY MEMBER"/>
    <property type="match status" value="1"/>
</dbReference>
<evidence type="ECO:0008006" key="5">
    <source>
        <dbReference type="Google" id="ProtNLM"/>
    </source>
</evidence>
<dbReference type="GO" id="GO:0000139">
    <property type="term" value="C:Golgi membrane"/>
    <property type="evidence" value="ECO:0007669"/>
    <property type="project" value="UniProtKB-SubCell"/>
</dbReference>
<keyword evidence="4" id="KW-1185">Reference proteome</keyword>
<dbReference type="PANTHER" id="PTHR15071:SF0">
    <property type="entry name" value="MANNOSE 6-PHOSPHATE RECEPTOR-LIKE PROTEIN 1"/>
    <property type="match status" value="1"/>
</dbReference>
<dbReference type="EMBL" id="MU825890">
    <property type="protein sequence ID" value="KAJ7384165.1"/>
    <property type="molecule type" value="Genomic_DNA"/>
</dbReference>
<dbReference type="AlphaFoldDB" id="A0A9X0D266"/>
<gene>
    <name evidence="3" type="ORF">OS493_023494</name>
</gene>
<evidence type="ECO:0000313" key="3">
    <source>
        <dbReference type="EMBL" id="KAJ7384165.1"/>
    </source>
</evidence>
<proteinExistence type="predicted"/>
<keyword evidence="2" id="KW-0472">Membrane</keyword>
<dbReference type="GO" id="GO:0005802">
    <property type="term" value="C:trans-Golgi network"/>
    <property type="evidence" value="ECO:0007669"/>
    <property type="project" value="TreeGrafter"/>
</dbReference>